<evidence type="ECO:0008006" key="7">
    <source>
        <dbReference type="Google" id="ProtNLM"/>
    </source>
</evidence>
<dbReference type="RefSeq" id="WP_344117687.1">
    <property type="nucleotide sequence ID" value="NZ_BAAABW010000013.1"/>
</dbReference>
<comment type="pathway">
    <text evidence="1">Siderophore biosynthesis.</text>
</comment>
<dbReference type="InterPro" id="IPR037455">
    <property type="entry name" value="LucA/IucC-like"/>
</dbReference>
<feature type="domain" description="Aerobactin siderophore biosynthesis IucA/IucC N-terminal" evidence="3">
    <location>
        <begin position="136"/>
        <end position="390"/>
    </location>
</feature>
<feature type="domain" description="Aerobactin siderophore biosynthesis IucA/IucC-like C-terminal" evidence="4">
    <location>
        <begin position="420"/>
        <end position="584"/>
    </location>
</feature>
<feature type="domain" description="Aerobactin siderophore biosynthesis IucA/IucC-like C-terminal" evidence="4">
    <location>
        <begin position="1002"/>
        <end position="1167"/>
    </location>
</feature>
<keyword evidence="6" id="KW-1185">Reference proteome</keyword>
<dbReference type="Gene3D" id="6.10.250.3370">
    <property type="match status" value="2"/>
</dbReference>
<protein>
    <recommendedName>
        <fullName evidence="7">Siderophore synthetase component</fullName>
    </recommendedName>
</protein>
<comment type="caution">
    <text evidence="5">The sequence shown here is derived from an EMBL/GenBank/DDBJ whole genome shotgun (WGS) entry which is preliminary data.</text>
</comment>
<proteinExistence type="inferred from homology"/>
<dbReference type="EMBL" id="BAAABW010000013">
    <property type="protein sequence ID" value="GAA0346210.1"/>
    <property type="molecule type" value="Genomic_DNA"/>
</dbReference>
<dbReference type="Gene3D" id="1.10.510.40">
    <property type="match status" value="2"/>
</dbReference>
<accession>A0ABN0WTB8</accession>
<evidence type="ECO:0000313" key="6">
    <source>
        <dbReference type="Proteomes" id="UP001500063"/>
    </source>
</evidence>
<comment type="similarity">
    <text evidence="2">Belongs to the IucA/IucC family.</text>
</comment>
<reference evidence="5 6" key="1">
    <citation type="journal article" date="2019" name="Int. J. Syst. Evol. Microbiol.">
        <title>The Global Catalogue of Microorganisms (GCM) 10K type strain sequencing project: providing services to taxonomists for standard genome sequencing and annotation.</title>
        <authorList>
            <consortium name="The Broad Institute Genomics Platform"/>
            <consortium name="The Broad Institute Genome Sequencing Center for Infectious Disease"/>
            <person name="Wu L."/>
            <person name="Ma J."/>
        </authorList>
    </citation>
    <scope>NUCLEOTIDE SEQUENCE [LARGE SCALE GENOMIC DNA]</scope>
    <source>
        <strain evidence="5 6">JCM 4565</strain>
    </source>
</reference>
<evidence type="ECO:0000313" key="5">
    <source>
        <dbReference type="EMBL" id="GAA0346210.1"/>
    </source>
</evidence>
<dbReference type="PANTHER" id="PTHR34384:SF5">
    <property type="entry name" value="L-2,3-DIAMINOPROPANOATE--CITRATE LIGASE"/>
    <property type="match status" value="1"/>
</dbReference>
<dbReference type="Pfam" id="PF04183">
    <property type="entry name" value="IucA_IucC"/>
    <property type="match status" value="2"/>
</dbReference>
<dbReference type="Pfam" id="PF06276">
    <property type="entry name" value="FhuF"/>
    <property type="match status" value="2"/>
</dbReference>
<evidence type="ECO:0000256" key="1">
    <source>
        <dbReference type="ARBA" id="ARBA00004924"/>
    </source>
</evidence>
<organism evidence="5 6">
    <name type="scientific">Streptomyces blastmyceticus</name>
    <dbReference type="NCBI Taxonomy" id="68180"/>
    <lineage>
        <taxon>Bacteria</taxon>
        <taxon>Bacillati</taxon>
        <taxon>Actinomycetota</taxon>
        <taxon>Actinomycetes</taxon>
        <taxon>Kitasatosporales</taxon>
        <taxon>Streptomycetaceae</taxon>
        <taxon>Streptomyces</taxon>
    </lineage>
</organism>
<dbReference type="InterPro" id="IPR022770">
    <property type="entry name" value="IucA/IucC-like_C"/>
</dbReference>
<sequence length="1182" mass="126513">MRTLDRLISALVREELLDFKEAVQHGLTIPVRQVNAAGRLVVDGVVALRTGAGTLQPITEPLCLIDVLVHRGLVPVSGLDWAQVRSEIAASVESHALALDGAARRAGKARAGGPWDPQRPFTALLGRLPADSPLVGFEQLIVDGHPLHPAAKSRLGMSAADALRYAPEYSAAFPLPLVAVAREAASGADGQGSAEPGDRNAGLAAAEAVLSKAFPAAVAAARAELADAGRDPDRYILLPVHPHQRDHALPKLHGDALTAGLVVPLAVTLPARALLSTRTLAVREPGSPAGLHIKTALEVQITSAVRGVSFQAVHNSPRLSLLLEKIAAEEPGMRSLTVCRELAGVCFVPAEQAGADRSARQRSLGAVLREDPETLLVPGEVALPVAALLARSPLTGQTVVHDMVTELTGGNISRADAVKTWLRRYLELIMPPALTLLTRYGIALEAHPQNTLLALRGGLPSRVLVRDLGSIRILASRLARRGHTVTLAPGSALHASDAGTLRSKLYFALFGHQLGELLPALAQAGNCPEQALWPLVRDACQQAFIRLMAQAPNADEAADACADALALLEDPWPVKALLRMRLTGQVTEQPHVKGPNPLRQVRGEAETGVLEELRSRDPELVIRWLTELDDARRDTARDLLVALRREGIITDQGNEADRPEQVVDNLRTPSGNWEGLRAELADSASNLALSRAAARRRRETLQAAGTPNLLHTIPPELSPSEATLVLDALETEGHALHPCRRTRLGFSTADMLSYTPESGATVRVELAALHRDRALETPDEDGRTVGDLLAAAYPALTAQAVRSLKERGHNPDAYVLVPVHPWQARNVLPSVYSAEIDAGLVVRLPEAALECRPTSSIRTLVTTDPDPSGERLTLKLALDVLLTGGRRTISPATTRNSPRLGSILQRLLAAEPRTAGRVTFVPELAGVAFTPPEGASGSPLRRRGLSALLRPDPADRLRPGEALVSGVALLASSPVTGHPLLTELVDARAVAEGIAPSAAAPAFLREYSDLLCSAALPLLWRYGIAIEAHLQNTLLVLQEPHPLRLMLRDSGGLRLHPGRLSAAGTDFTPHPQSLTVTEDIEEVRAKLCHAVIHANLGILIDRLRRDYRLPARALWNVVRAAIEATRADVLASATPHLARRVAQDTAVLLGPDLPQKALATMRLFPSRGDIYVPQPNPLYRDE</sequence>
<feature type="domain" description="Aerobactin siderophore biosynthesis IucA/IucC N-terminal" evidence="3">
    <location>
        <begin position="726"/>
        <end position="971"/>
    </location>
</feature>
<dbReference type="InterPro" id="IPR007310">
    <property type="entry name" value="Aerobactin_biosyn_IucA/IucC_N"/>
</dbReference>
<dbReference type="PANTHER" id="PTHR34384">
    <property type="entry name" value="L-2,3-DIAMINOPROPANOATE--CITRATE LIGASE"/>
    <property type="match status" value="1"/>
</dbReference>
<dbReference type="Proteomes" id="UP001500063">
    <property type="component" value="Unassembled WGS sequence"/>
</dbReference>
<name>A0ABN0WTB8_9ACTN</name>
<gene>
    <name evidence="5" type="ORF">GCM10010319_23260</name>
</gene>
<evidence type="ECO:0000256" key="2">
    <source>
        <dbReference type="ARBA" id="ARBA00007832"/>
    </source>
</evidence>
<evidence type="ECO:0000259" key="4">
    <source>
        <dbReference type="Pfam" id="PF06276"/>
    </source>
</evidence>
<evidence type="ECO:0000259" key="3">
    <source>
        <dbReference type="Pfam" id="PF04183"/>
    </source>
</evidence>